<gene>
    <name evidence="2" type="ORF">DAETH_13400</name>
</gene>
<dbReference type="Gene3D" id="3.30.530.20">
    <property type="match status" value="1"/>
</dbReference>
<feature type="region of interest" description="Disordered" evidence="1">
    <location>
        <begin position="81"/>
        <end position="128"/>
    </location>
</feature>
<dbReference type="InterPro" id="IPR023393">
    <property type="entry name" value="START-like_dom_sf"/>
</dbReference>
<evidence type="ECO:0008006" key="4">
    <source>
        <dbReference type="Google" id="ProtNLM"/>
    </source>
</evidence>
<keyword evidence="3" id="KW-1185">Reference proteome</keyword>
<dbReference type="RefSeq" id="WP_264777142.1">
    <property type="nucleotide sequence ID" value="NZ_AP026560.1"/>
</dbReference>
<name>A0ABM8AC84_9DEIO</name>
<protein>
    <recommendedName>
        <fullName evidence="4">SRPBCC family protein</fullName>
    </recommendedName>
</protein>
<proteinExistence type="predicted"/>
<reference evidence="2" key="1">
    <citation type="submission" date="2022-07" db="EMBL/GenBank/DDBJ databases">
        <title>Complete Genome Sequence of the Radioresistant Bacterium Deinococcus aetherius ST0316, Isolated from the Air Dust collected in Lower Stratosphere above Japan.</title>
        <authorList>
            <person name="Satoh K."/>
            <person name="Hagiwara K."/>
            <person name="Katsumata K."/>
            <person name="Kubo A."/>
            <person name="Yokobori S."/>
            <person name="Yamagishi A."/>
            <person name="Oono Y."/>
            <person name="Narumi I."/>
        </authorList>
    </citation>
    <scope>NUCLEOTIDE SEQUENCE</scope>
    <source>
        <strain evidence="2">ST0316</strain>
    </source>
</reference>
<dbReference type="Proteomes" id="UP001064971">
    <property type="component" value="Chromosome"/>
</dbReference>
<evidence type="ECO:0000313" key="3">
    <source>
        <dbReference type="Proteomes" id="UP001064971"/>
    </source>
</evidence>
<dbReference type="InterPro" id="IPR019587">
    <property type="entry name" value="Polyketide_cyclase/dehydratase"/>
</dbReference>
<dbReference type="SUPFAM" id="SSF55961">
    <property type="entry name" value="Bet v1-like"/>
    <property type="match status" value="1"/>
</dbReference>
<evidence type="ECO:0000313" key="2">
    <source>
        <dbReference type="EMBL" id="BDP41371.1"/>
    </source>
</evidence>
<organism evidence="2 3">
    <name type="scientific">Deinococcus aetherius</name>
    <dbReference type="NCBI Taxonomy" id="200252"/>
    <lineage>
        <taxon>Bacteria</taxon>
        <taxon>Thermotogati</taxon>
        <taxon>Deinococcota</taxon>
        <taxon>Deinococci</taxon>
        <taxon>Deinococcales</taxon>
        <taxon>Deinococcaceae</taxon>
        <taxon>Deinococcus</taxon>
    </lineage>
</organism>
<accession>A0ABM8AC84</accession>
<evidence type="ECO:0000256" key="1">
    <source>
        <dbReference type="SAM" id="MobiDB-lite"/>
    </source>
</evidence>
<dbReference type="EMBL" id="AP026560">
    <property type="protein sequence ID" value="BDP41371.1"/>
    <property type="molecule type" value="Genomic_DNA"/>
</dbReference>
<sequence>MEYQGTRRIQASPDEVFAFVSDVRNLPRYLPTTKRAEPQGEERVAVEGEANGHQYQADGHFHQDAQNHRLEWGSDGEISYSGTLEVMPDGDGSQVSVKLRFEPDPQRAPNQDMPGQAPSDNQIQEGIDKALESIQNFVEGRGGKEEPSAAT</sequence>
<dbReference type="Pfam" id="PF10604">
    <property type="entry name" value="Polyketide_cyc2"/>
    <property type="match status" value="1"/>
</dbReference>